<dbReference type="EMBL" id="LAZP02000027">
    <property type="protein sequence ID" value="PFH62476.1"/>
    <property type="molecule type" value="Genomic_DNA"/>
</dbReference>
<keyword evidence="3" id="KW-0560">Oxidoreductase</keyword>
<dbReference type="Gene3D" id="3.90.25.10">
    <property type="entry name" value="UDP-galactose 4-epimerase, domain 1"/>
    <property type="match status" value="1"/>
</dbReference>
<evidence type="ECO:0000313" key="5">
    <source>
        <dbReference type="EMBL" id="PFH62476.1"/>
    </source>
</evidence>
<dbReference type="InterPro" id="IPR036291">
    <property type="entry name" value="NAD(P)-bd_dom_sf"/>
</dbReference>
<evidence type="ECO:0000256" key="3">
    <source>
        <dbReference type="ARBA" id="ARBA00023002"/>
    </source>
</evidence>
<dbReference type="SUPFAM" id="SSF51735">
    <property type="entry name" value="NAD(P)-binding Rossmann-fold domains"/>
    <property type="match status" value="1"/>
</dbReference>
<keyword evidence="6" id="KW-1185">Reference proteome</keyword>
<name>A0A2A9PNU3_OPHUN</name>
<protein>
    <recommendedName>
        <fullName evidence="4">RCK N-terminal domain-containing protein</fullName>
    </recommendedName>
</protein>
<proteinExistence type="inferred from homology"/>
<gene>
    <name evidence="5" type="ORF">XA68_13378</name>
</gene>
<comment type="similarity">
    <text evidence="1">Belongs to the NmrA-type oxidoreductase family. Isoflavone reductase subfamily.</text>
</comment>
<sequence>MADTQQIIALCSVGNLGKYLCDELLADGRYKFFVISRQSNKAAFFQDRNIDVRTSDYSKESILEILNQTNASALISFNNSDGQTFVDVHRAFLDACRLSSNCKRFIPSEFAGNIDDFPLSPSYFEESRVPFRKILEKEEEVEWTIFNNGWLMDYFLTADKSYMPSIPKEFPVDPNGWRACIRGTGEQVQSFTSGRDVAKALIMLLDAPEWERTTYVTGQWSTFNEMVKSMEVFYGRPMEKTYRSEEDIHRDTLLPPTAENYEALYLASVEEMMLTASGACPRDKTMRQREKFFRGLNFITLEELLLQSQSKI</sequence>
<dbReference type="InterPro" id="IPR051609">
    <property type="entry name" value="NmrA/Isoflavone_reductase-like"/>
</dbReference>
<reference evidence="5 6" key="2">
    <citation type="journal article" date="2017" name="Sci. Rep.">
        <title>Ant-infecting Ophiocordyceps genomes reveal a high diversity of potential behavioral manipulation genes and a possible major role for enterotoxins.</title>
        <authorList>
            <person name="de Bekker C."/>
            <person name="Ohm R.A."/>
            <person name="Evans H.C."/>
            <person name="Brachmann A."/>
            <person name="Hughes D.P."/>
        </authorList>
    </citation>
    <scope>NUCLEOTIDE SEQUENCE [LARGE SCALE GENOMIC DNA]</scope>
    <source>
        <strain evidence="5 6">SC16a</strain>
    </source>
</reference>
<evidence type="ECO:0000259" key="4">
    <source>
        <dbReference type="Pfam" id="PF02254"/>
    </source>
</evidence>
<evidence type="ECO:0000256" key="2">
    <source>
        <dbReference type="ARBA" id="ARBA00022857"/>
    </source>
</evidence>
<dbReference type="PANTHER" id="PTHR47706">
    <property type="entry name" value="NMRA-LIKE FAMILY PROTEIN"/>
    <property type="match status" value="1"/>
</dbReference>
<dbReference type="AlphaFoldDB" id="A0A2A9PNU3"/>
<evidence type="ECO:0000313" key="6">
    <source>
        <dbReference type="Proteomes" id="UP000037136"/>
    </source>
</evidence>
<organism evidence="5 6">
    <name type="scientific">Ophiocordyceps unilateralis</name>
    <name type="common">Zombie-ant fungus</name>
    <name type="synonym">Torrubia unilateralis</name>
    <dbReference type="NCBI Taxonomy" id="268505"/>
    <lineage>
        <taxon>Eukaryota</taxon>
        <taxon>Fungi</taxon>
        <taxon>Dikarya</taxon>
        <taxon>Ascomycota</taxon>
        <taxon>Pezizomycotina</taxon>
        <taxon>Sordariomycetes</taxon>
        <taxon>Hypocreomycetidae</taxon>
        <taxon>Hypocreales</taxon>
        <taxon>Ophiocordycipitaceae</taxon>
        <taxon>Ophiocordyceps</taxon>
    </lineage>
</organism>
<feature type="domain" description="RCK N-terminal" evidence="4">
    <location>
        <begin position="8"/>
        <end position="83"/>
    </location>
</feature>
<accession>A0A2A9PNU3</accession>
<dbReference type="Gene3D" id="3.40.50.720">
    <property type="entry name" value="NAD(P)-binding Rossmann-like Domain"/>
    <property type="match status" value="1"/>
</dbReference>
<reference evidence="5 6" key="1">
    <citation type="journal article" date="2015" name="BMC Genomics">
        <title>Gene expression during zombie ant biting behavior reflects the complexity underlying fungal parasitic behavioral manipulation.</title>
        <authorList>
            <person name="de Bekker C."/>
            <person name="Ohm R.A."/>
            <person name="Loreto R.G."/>
            <person name="Sebastian A."/>
            <person name="Albert I."/>
            <person name="Merrow M."/>
            <person name="Brachmann A."/>
            <person name="Hughes D.P."/>
        </authorList>
    </citation>
    <scope>NUCLEOTIDE SEQUENCE [LARGE SCALE GENOMIC DNA]</scope>
    <source>
        <strain evidence="5 6">SC16a</strain>
    </source>
</reference>
<dbReference type="OrthoDB" id="419598at2759"/>
<dbReference type="InterPro" id="IPR003148">
    <property type="entry name" value="RCK_N"/>
</dbReference>
<keyword evidence="2" id="KW-0521">NADP</keyword>
<dbReference type="Proteomes" id="UP000037136">
    <property type="component" value="Unassembled WGS sequence"/>
</dbReference>
<dbReference type="Pfam" id="PF02254">
    <property type="entry name" value="TrkA_N"/>
    <property type="match status" value="1"/>
</dbReference>
<comment type="caution">
    <text evidence="5">The sequence shown here is derived from an EMBL/GenBank/DDBJ whole genome shotgun (WGS) entry which is preliminary data.</text>
</comment>
<dbReference type="GO" id="GO:0006813">
    <property type="term" value="P:potassium ion transport"/>
    <property type="evidence" value="ECO:0007669"/>
    <property type="project" value="InterPro"/>
</dbReference>
<evidence type="ECO:0000256" key="1">
    <source>
        <dbReference type="ARBA" id="ARBA00005725"/>
    </source>
</evidence>
<dbReference type="GO" id="GO:0016491">
    <property type="term" value="F:oxidoreductase activity"/>
    <property type="evidence" value="ECO:0007669"/>
    <property type="project" value="UniProtKB-KW"/>
</dbReference>
<dbReference type="PANTHER" id="PTHR47706:SF4">
    <property type="entry name" value="NMRA-LIKE DOMAIN-CONTAINING PROTEIN"/>
    <property type="match status" value="1"/>
</dbReference>